<keyword evidence="2" id="KW-1185">Reference proteome</keyword>
<dbReference type="RefSeq" id="WP_192461020.1">
    <property type="nucleotide sequence ID" value="NZ_JACYFJ010000001.1"/>
</dbReference>
<evidence type="ECO:0000313" key="2">
    <source>
        <dbReference type="Proteomes" id="UP001595814"/>
    </source>
</evidence>
<comment type="caution">
    <text evidence="1">The sequence shown here is derived from an EMBL/GenBank/DDBJ whole genome shotgun (WGS) entry which is preliminary data.</text>
</comment>
<evidence type="ECO:0000313" key="1">
    <source>
        <dbReference type="EMBL" id="MFC4095278.1"/>
    </source>
</evidence>
<dbReference type="EMBL" id="JBHSAW010000004">
    <property type="protein sequence ID" value="MFC4095278.1"/>
    <property type="molecule type" value="Genomic_DNA"/>
</dbReference>
<proteinExistence type="predicted"/>
<protein>
    <submittedName>
        <fullName evidence="1">Uncharacterized protein</fullName>
    </submittedName>
</protein>
<sequence>MMAAFVKTCDRYAAFLYPNGKSEGRINLYCADGYKLYLIFSAGTTFPTNDYGVATKTGVAYENIDRYSDYLDMVRNEKPVRVTFNPENKSFVVYVSGEEVGEGEI</sequence>
<name>A0ABV8JKE0_9FLAO</name>
<gene>
    <name evidence="1" type="ORF">ACFOUT_05300</name>
</gene>
<reference evidence="2" key="1">
    <citation type="journal article" date="2019" name="Int. J. Syst. Evol. Microbiol.">
        <title>The Global Catalogue of Microorganisms (GCM) 10K type strain sequencing project: providing services to taxonomists for standard genome sequencing and annotation.</title>
        <authorList>
            <consortium name="The Broad Institute Genomics Platform"/>
            <consortium name="The Broad Institute Genome Sequencing Center for Infectious Disease"/>
            <person name="Wu L."/>
            <person name="Ma J."/>
        </authorList>
    </citation>
    <scope>NUCLEOTIDE SEQUENCE [LARGE SCALE GENOMIC DNA]</scope>
    <source>
        <strain evidence="2">CECT 7477</strain>
    </source>
</reference>
<organism evidence="1 2">
    <name type="scientific">Euzebyella saccharophila</name>
    <dbReference type="NCBI Taxonomy" id="679664"/>
    <lineage>
        <taxon>Bacteria</taxon>
        <taxon>Pseudomonadati</taxon>
        <taxon>Bacteroidota</taxon>
        <taxon>Flavobacteriia</taxon>
        <taxon>Flavobacteriales</taxon>
        <taxon>Flavobacteriaceae</taxon>
        <taxon>Euzebyella</taxon>
    </lineage>
</organism>
<accession>A0ABV8JKE0</accession>
<dbReference type="Proteomes" id="UP001595814">
    <property type="component" value="Unassembled WGS sequence"/>
</dbReference>